<keyword evidence="1" id="KW-0678">Repressor</keyword>
<dbReference type="PANTHER" id="PTHR43537:SF34">
    <property type="entry name" value="PYRUVATE DEHYDROGENASE COMPLEX REPRESSOR"/>
    <property type="match status" value="1"/>
</dbReference>
<dbReference type="Gene3D" id="1.20.120.530">
    <property type="entry name" value="GntR ligand-binding domain-like"/>
    <property type="match status" value="1"/>
</dbReference>
<dbReference type="PROSITE" id="PS50949">
    <property type="entry name" value="HTH_GNTR"/>
    <property type="match status" value="1"/>
</dbReference>
<keyword evidence="3" id="KW-0238">DNA-binding</keyword>
<proteinExistence type="predicted"/>
<dbReference type="GO" id="GO:0003700">
    <property type="term" value="F:DNA-binding transcription factor activity"/>
    <property type="evidence" value="ECO:0007669"/>
    <property type="project" value="InterPro"/>
</dbReference>
<evidence type="ECO:0000256" key="1">
    <source>
        <dbReference type="ARBA" id="ARBA00022491"/>
    </source>
</evidence>
<keyword evidence="9" id="KW-1185">Reference proteome</keyword>
<dbReference type="CDD" id="cd07377">
    <property type="entry name" value="WHTH_GntR"/>
    <property type="match status" value="1"/>
</dbReference>
<dbReference type="SUPFAM" id="SSF48008">
    <property type="entry name" value="GntR ligand-binding domain-like"/>
    <property type="match status" value="1"/>
</dbReference>
<dbReference type="Proteomes" id="UP000285530">
    <property type="component" value="Unassembled WGS sequence"/>
</dbReference>
<gene>
    <name evidence="8" type="ORF">D3P06_12110</name>
</gene>
<dbReference type="SMART" id="SM00895">
    <property type="entry name" value="FCD"/>
    <property type="match status" value="1"/>
</dbReference>
<dbReference type="Pfam" id="PF00392">
    <property type="entry name" value="GntR"/>
    <property type="match status" value="1"/>
</dbReference>
<evidence type="ECO:0000256" key="4">
    <source>
        <dbReference type="ARBA" id="ARBA00023163"/>
    </source>
</evidence>
<dbReference type="InterPro" id="IPR000524">
    <property type="entry name" value="Tscrpt_reg_HTH_GntR"/>
</dbReference>
<dbReference type="Gene3D" id="1.10.10.10">
    <property type="entry name" value="Winged helix-like DNA-binding domain superfamily/Winged helix DNA-binding domain"/>
    <property type="match status" value="1"/>
</dbReference>
<dbReference type="InterPro" id="IPR036388">
    <property type="entry name" value="WH-like_DNA-bd_sf"/>
</dbReference>
<dbReference type="GO" id="GO:0003677">
    <property type="term" value="F:DNA binding"/>
    <property type="evidence" value="ECO:0007669"/>
    <property type="project" value="UniProtKB-KW"/>
</dbReference>
<comment type="function">
    <text evidence="5">Transcriptional repressor for the pyruvate dehydrogenase complex genes aceEF and lpd.</text>
</comment>
<evidence type="ECO:0000259" key="7">
    <source>
        <dbReference type="PROSITE" id="PS50949"/>
    </source>
</evidence>
<sequence>MPPADNPFQPIDAARLSDAVVAQIELLILQGVLRPGERLPGERDLAERLAVSRPSLREALAAMQADGLLVARPGSGVFVADVLGSAFSPALVRLIARHPQATDDYLAFRKDLEGLAAERAATAAGRPNLEVLDRIIQAMRHAHASPDPQAEAALDADFHMAIVEASHNLIALHMMRAMQDLLRQGMLFNRPRIFAAPELRDRLLDQHIAINDALQSRDGPAARAALEDHLDLVARTLSAQRRADDHDAVAALRLRNRPGP</sequence>
<dbReference type="Pfam" id="PF07729">
    <property type="entry name" value="FCD"/>
    <property type="match status" value="1"/>
</dbReference>
<dbReference type="InterPro" id="IPR036390">
    <property type="entry name" value="WH_DNA-bd_sf"/>
</dbReference>
<reference evidence="8 9" key="1">
    <citation type="submission" date="2018-09" db="EMBL/GenBank/DDBJ databases">
        <title>Paracoccus onubensis nov. sp. a moderate halophilic bacterium isolated from Gruta de las Maravillas (Aracena, Spain).</title>
        <authorList>
            <person name="Jurado V."/>
            <person name="Gutierrez-Patricio S."/>
            <person name="Gonzalez-Pimentel J.L."/>
            <person name="Laiz L."/>
            <person name="Saiz-Jimenez C."/>
        </authorList>
    </citation>
    <scope>NUCLEOTIDE SEQUENCE [LARGE SCALE GENOMIC DNA]</scope>
    <source>
        <strain evidence="8 9">DSM 19484</strain>
    </source>
</reference>
<organism evidence="8 9">
    <name type="scientific">Paracoccus aestuarii</name>
    <dbReference type="NCBI Taxonomy" id="453842"/>
    <lineage>
        <taxon>Bacteria</taxon>
        <taxon>Pseudomonadati</taxon>
        <taxon>Pseudomonadota</taxon>
        <taxon>Alphaproteobacteria</taxon>
        <taxon>Rhodobacterales</taxon>
        <taxon>Paracoccaceae</taxon>
        <taxon>Paracoccus</taxon>
    </lineage>
</organism>
<protein>
    <recommendedName>
        <fullName evidence="6">Pyruvate dehydrogenase complex repressor</fullName>
    </recommendedName>
</protein>
<keyword evidence="4" id="KW-0804">Transcription</keyword>
<keyword evidence="2" id="KW-0805">Transcription regulation</keyword>
<dbReference type="PANTHER" id="PTHR43537">
    <property type="entry name" value="TRANSCRIPTIONAL REGULATOR, GNTR FAMILY"/>
    <property type="match status" value="1"/>
</dbReference>
<feature type="domain" description="HTH gntR-type" evidence="7">
    <location>
        <begin position="14"/>
        <end position="82"/>
    </location>
</feature>
<name>A0A418ZTJ5_9RHOB</name>
<evidence type="ECO:0000256" key="2">
    <source>
        <dbReference type="ARBA" id="ARBA00023015"/>
    </source>
</evidence>
<dbReference type="RefSeq" id="WP_119886799.1">
    <property type="nucleotide sequence ID" value="NZ_CP067169.1"/>
</dbReference>
<dbReference type="EMBL" id="QZEV01000064">
    <property type="protein sequence ID" value="RJL01831.1"/>
    <property type="molecule type" value="Genomic_DNA"/>
</dbReference>
<evidence type="ECO:0000256" key="6">
    <source>
        <dbReference type="ARBA" id="ARBA00039592"/>
    </source>
</evidence>
<dbReference type="PRINTS" id="PR00035">
    <property type="entry name" value="HTHGNTR"/>
</dbReference>
<dbReference type="SUPFAM" id="SSF46785">
    <property type="entry name" value="Winged helix' DNA-binding domain"/>
    <property type="match status" value="1"/>
</dbReference>
<evidence type="ECO:0000256" key="5">
    <source>
        <dbReference type="ARBA" id="ARBA00037357"/>
    </source>
</evidence>
<comment type="caution">
    <text evidence="8">The sequence shown here is derived from an EMBL/GenBank/DDBJ whole genome shotgun (WGS) entry which is preliminary data.</text>
</comment>
<accession>A0A418ZTJ5</accession>
<evidence type="ECO:0000313" key="8">
    <source>
        <dbReference type="EMBL" id="RJL01831.1"/>
    </source>
</evidence>
<dbReference type="AlphaFoldDB" id="A0A418ZTJ5"/>
<dbReference type="SMART" id="SM00345">
    <property type="entry name" value="HTH_GNTR"/>
    <property type="match status" value="1"/>
</dbReference>
<evidence type="ECO:0000313" key="9">
    <source>
        <dbReference type="Proteomes" id="UP000285530"/>
    </source>
</evidence>
<dbReference type="InterPro" id="IPR011711">
    <property type="entry name" value="GntR_C"/>
</dbReference>
<evidence type="ECO:0000256" key="3">
    <source>
        <dbReference type="ARBA" id="ARBA00023125"/>
    </source>
</evidence>
<dbReference type="InterPro" id="IPR008920">
    <property type="entry name" value="TF_FadR/GntR_C"/>
</dbReference>
<dbReference type="OrthoDB" id="5450856at2"/>